<reference evidence="2" key="1">
    <citation type="submission" date="2023-07" db="EMBL/GenBank/DDBJ databases">
        <title>Sorghum-associated microbial communities from plants grown in Nebraska, USA.</title>
        <authorList>
            <person name="Schachtman D."/>
        </authorList>
    </citation>
    <scope>NUCLEOTIDE SEQUENCE</scope>
    <source>
        <strain evidence="2">BE330</strain>
    </source>
</reference>
<comment type="caution">
    <text evidence="2">The sequence shown here is derived from an EMBL/GenBank/DDBJ whole genome shotgun (WGS) entry which is preliminary data.</text>
</comment>
<evidence type="ECO:0000313" key="2">
    <source>
        <dbReference type="EMBL" id="MDR6218346.1"/>
    </source>
</evidence>
<keyword evidence="1" id="KW-0812">Transmembrane</keyword>
<name>A0AAE4BN46_9DEIO</name>
<accession>A0AAE4BN46</accession>
<dbReference type="Proteomes" id="UP001185331">
    <property type="component" value="Unassembled WGS sequence"/>
</dbReference>
<keyword evidence="1" id="KW-0472">Membrane</keyword>
<gene>
    <name evidence="2" type="ORF">J2Y00_001909</name>
</gene>
<feature type="transmembrane region" description="Helical" evidence="1">
    <location>
        <begin position="12"/>
        <end position="35"/>
    </location>
</feature>
<evidence type="ECO:0000256" key="1">
    <source>
        <dbReference type="SAM" id="Phobius"/>
    </source>
</evidence>
<proteinExistence type="predicted"/>
<organism evidence="2 3">
    <name type="scientific">Deinococcus soli</name>
    <name type="common">ex Cha et al. 2016</name>
    <dbReference type="NCBI Taxonomy" id="1309411"/>
    <lineage>
        <taxon>Bacteria</taxon>
        <taxon>Thermotogati</taxon>
        <taxon>Deinococcota</taxon>
        <taxon>Deinococci</taxon>
        <taxon>Deinococcales</taxon>
        <taxon>Deinococcaceae</taxon>
        <taxon>Deinococcus</taxon>
    </lineage>
</organism>
<dbReference type="EMBL" id="JAVDQK010000004">
    <property type="protein sequence ID" value="MDR6218346.1"/>
    <property type="molecule type" value="Genomic_DNA"/>
</dbReference>
<protein>
    <submittedName>
        <fullName evidence="2">Uncharacterized protein</fullName>
    </submittedName>
</protein>
<dbReference type="AlphaFoldDB" id="A0AAE4BN46"/>
<evidence type="ECO:0000313" key="3">
    <source>
        <dbReference type="Proteomes" id="UP001185331"/>
    </source>
</evidence>
<sequence length="185" mass="20481">MERTYTQGQRLSLLSIGTTGVLMTTISDGWLLTFAGGAQRLMDKRGVLHDDTPAGRAALTRVGPSFRAGGQRVYSEAEIEKYAAPEAVLRHMQVSGLTCTPEAVLAEYFTARRLLTEGDLLWQAPDPDGLMALFNPDDQPFRQVFELRRDATEWTLLVGEERIPRLVMTVDSAGLVSHVRTDFAL</sequence>
<dbReference type="RefSeq" id="WP_309854751.1">
    <property type="nucleotide sequence ID" value="NZ_JAVDQJ010000005.1"/>
</dbReference>
<keyword evidence="1" id="KW-1133">Transmembrane helix</keyword>